<reference evidence="2 3" key="1">
    <citation type="journal article" date="2019" name="PLoS ONE">
        <title>Comparative genome analysis indicates high evolutionary potential of pathogenicity genes in Colletotrichum tanaceti.</title>
        <authorList>
            <person name="Lelwala R.V."/>
            <person name="Korhonen P.K."/>
            <person name="Young N.D."/>
            <person name="Scott J.B."/>
            <person name="Ades P.A."/>
            <person name="Gasser R.B."/>
            <person name="Taylor P.W.J."/>
        </authorList>
    </citation>
    <scope>NUCLEOTIDE SEQUENCE [LARGE SCALE GENOMIC DNA]</scope>
    <source>
        <strain evidence="2">BRIP57314</strain>
    </source>
</reference>
<gene>
    <name evidence="2" type="ORF">CTA1_7983</name>
</gene>
<evidence type="ECO:0000313" key="2">
    <source>
        <dbReference type="EMBL" id="TKW48826.1"/>
    </source>
</evidence>
<organism evidence="2 3">
    <name type="scientific">Colletotrichum tanaceti</name>
    <dbReference type="NCBI Taxonomy" id="1306861"/>
    <lineage>
        <taxon>Eukaryota</taxon>
        <taxon>Fungi</taxon>
        <taxon>Dikarya</taxon>
        <taxon>Ascomycota</taxon>
        <taxon>Pezizomycotina</taxon>
        <taxon>Sordariomycetes</taxon>
        <taxon>Hypocreomycetidae</taxon>
        <taxon>Glomerellales</taxon>
        <taxon>Glomerellaceae</taxon>
        <taxon>Colletotrichum</taxon>
        <taxon>Colletotrichum destructivum species complex</taxon>
    </lineage>
</organism>
<dbReference type="Proteomes" id="UP000310108">
    <property type="component" value="Unassembled WGS sequence"/>
</dbReference>
<evidence type="ECO:0008006" key="4">
    <source>
        <dbReference type="Google" id="ProtNLM"/>
    </source>
</evidence>
<dbReference type="AlphaFoldDB" id="A0A4V6DFE1"/>
<accession>A0A4V6DFE1</accession>
<feature type="chain" id="PRO_5020575342" description="Secreted protein" evidence="1">
    <location>
        <begin position="23"/>
        <end position="155"/>
    </location>
</feature>
<feature type="signal peptide" evidence="1">
    <location>
        <begin position="1"/>
        <end position="22"/>
    </location>
</feature>
<keyword evidence="3" id="KW-1185">Reference proteome</keyword>
<dbReference type="EMBL" id="PJEX01000705">
    <property type="protein sequence ID" value="TKW48826.1"/>
    <property type="molecule type" value="Genomic_DNA"/>
</dbReference>
<keyword evidence="1" id="KW-0732">Signal</keyword>
<name>A0A4V6DFE1_9PEZI</name>
<proteinExistence type="predicted"/>
<evidence type="ECO:0000313" key="3">
    <source>
        <dbReference type="Proteomes" id="UP000310108"/>
    </source>
</evidence>
<protein>
    <recommendedName>
        <fullName evidence="4">Secreted protein</fullName>
    </recommendedName>
</protein>
<comment type="caution">
    <text evidence="2">The sequence shown here is derived from an EMBL/GenBank/DDBJ whole genome shotgun (WGS) entry which is preliminary data.</text>
</comment>
<sequence>MRSASFVRLLLASSAYITHASAENCCWSDYWAENNRLWLTWDEPAGAVKCGLAGPLYPGTRCSVEHAKDVDGNTQALANVVFGDGENANTFKFLIAFDPHNCDTLPEDQFVTGWVGWGSFLFKKHRFKKEKMHRCTDVQDHLGLGENVAGNASDA</sequence>
<evidence type="ECO:0000256" key="1">
    <source>
        <dbReference type="SAM" id="SignalP"/>
    </source>
</evidence>